<dbReference type="InterPro" id="IPR010982">
    <property type="entry name" value="Lambda_DNA-bd_dom_sf"/>
</dbReference>
<dbReference type="SUPFAM" id="SSF47413">
    <property type="entry name" value="lambda repressor-like DNA-binding domains"/>
    <property type="match status" value="1"/>
</dbReference>
<dbReference type="InterPro" id="IPR050807">
    <property type="entry name" value="TransReg_Diox_bact_type"/>
</dbReference>
<feature type="domain" description="HTH cro/C1-type" evidence="2">
    <location>
        <begin position="26"/>
        <end position="80"/>
    </location>
</feature>
<dbReference type="CDD" id="cd00093">
    <property type="entry name" value="HTH_XRE"/>
    <property type="match status" value="1"/>
</dbReference>
<dbReference type="InterPro" id="IPR001387">
    <property type="entry name" value="Cro/C1-type_HTH"/>
</dbReference>
<dbReference type="GO" id="GO:0003700">
    <property type="term" value="F:DNA-binding transcription factor activity"/>
    <property type="evidence" value="ECO:0007669"/>
    <property type="project" value="TreeGrafter"/>
</dbReference>
<proteinExistence type="predicted"/>
<dbReference type="Gene3D" id="1.10.260.40">
    <property type="entry name" value="lambda repressor-like DNA-binding domains"/>
    <property type="match status" value="1"/>
</dbReference>
<evidence type="ECO:0000313" key="4">
    <source>
        <dbReference type="Proteomes" id="UP000182491"/>
    </source>
</evidence>
<evidence type="ECO:0000259" key="2">
    <source>
        <dbReference type="PROSITE" id="PS50943"/>
    </source>
</evidence>
<gene>
    <name evidence="3" type="ORF">SAMN04487941_3147</name>
</gene>
<dbReference type="PROSITE" id="PS50943">
    <property type="entry name" value="HTH_CROC1"/>
    <property type="match status" value="1"/>
</dbReference>
<evidence type="ECO:0000256" key="1">
    <source>
        <dbReference type="ARBA" id="ARBA00023125"/>
    </source>
</evidence>
<dbReference type="AlphaFoldDB" id="A0A1I7JX95"/>
<keyword evidence="1" id="KW-0238">DNA-binding</keyword>
<sequence>MIFVIVSSCSVVKQREELLKALGIKIKEARIAKGLSHVQLASEADIAVSQVWRIETGKVNVTVVTLYAIADALDVSIYELLDSSRRGI</sequence>
<evidence type="ECO:0000313" key="3">
    <source>
        <dbReference type="EMBL" id="SFU89821.1"/>
    </source>
</evidence>
<dbReference type="SMART" id="SM00530">
    <property type="entry name" value="HTH_XRE"/>
    <property type="match status" value="1"/>
</dbReference>
<dbReference type="GO" id="GO:0005829">
    <property type="term" value="C:cytosol"/>
    <property type="evidence" value="ECO:0007669"/>
    <property type="project" value="TreeGrafter"/>
</dbReference>
<dbReference type="Proteomes" id="UP000182491">
    <property type="component" value="Unassembled WGS sequence"/>
</dbReference>
<dbReference type="EMBL" id="FPCA01000004">
    <property type="protein sequence ID" value="SFU89821.1"/>
    <property type="molecule type" value="Genomic_DNA"/>
</dbReference>
<keyword evidence="4" id="KW-1185">Reference proteome</keyword>
<protein>
    <submittedName>
        <fullName evidence="3">Helix-turn-helix</fullName>
    </submittedName>
</protein>
<dbReference type="Pfam" id="PF01381">
    <property type="entry name" value="HTH_3"/>
    <property type="match status" value="1"/>
</dbReference>
<dbReference type="GO" id="GO:0003677">
    <property type="term" value="F:DNA binding"/>
    <property type="evidence" value="ECO:0007669"/>
    <property type="project" value="UniProtKB-KW"/>
</dbReference>
<accession>A0A1I7JX95</accession>
<organism evidence="3 4">
    <name type="scientific">Pontibacter akesuensis</name>
    <dbReference type="NCBI Taxonomy" id="388950"/>
    <lineage>
        <taxon>Bacteria</taxon>
        <taxon>Pseudomonadati</taxon>
        <taxon>Bacteroidota</taxon>
        <taxon>Cytophagia</taxon>
        <taxon>Cytophagales</taxon>
        <taxon>Hymenobacteraceae</taxon>
        <taxon>Pontibacter</taxon>
    </lineage>
</organism>
<dbReference type="RefSeq" id="WP_189564802.1">
    <property type="nucleotide sequence ID" value="NZ_BMXC01000004.1"/>
</dbReference>
<name>A0A1I7JX95_9BACT</name>
<reference evidence="4" key="1">
    <citation type="submission" date="2016-10" db="EMBL/GenBank/DDBJ databases">
        <authorList>
            <person name="Varghese N."/>
        </authorList>
    </citation>
    <scope>NUCLEOTIDE SEQUENCE [LARGE SCALE GENOMIC DNA]</scope>
    <source>
        <strain evidence="4">DSM 18820</strain>
    </source>
</reference>
<dbReference type="PANTHER" id="PTHR46797">
    <property type="entry name" value="HTH-TYPE TRANSCRIPTIONAL REGULATOR"/>
    <property type="match status" value="1"/>
</dbReference>
<dbReference type="PANTHER" id="PTHR46797:SF1">
    <property type="entry name" value="METHYLPHOSPHONATE SYNTHASE"/>
    <property type="match status" value="1"/>
</dbReference>